<dbReference type="SUPFAM" id="SSF48371">
    <property type="entry name" value="ARM repeat"/>
    <property type="match status" value="1"/>
</dbReference>
<name>A0A1J4KZU8_9EUKA</name>
<feature type="domain" description="Rapamycin-insensitive companion of mTOR" evidence="3">
    <location>
        <begin position="736"/>
        <end position="804"/>
    </location>
</feature>
<dbReference type="VEuPathDB" id="TrichDB:TRFO_13254"/>
<dbReference type="PANTHER" id="PTHR13298:SF11">
    <property type="entry name" value="RAPAMYCIN-INSENSITIVE COMPANION OF MTOR"/>
    <property type="match status" value="1"/>
</dbReference>
<gene>
    <name evidence="4" type="ORF">TRFO_13254</name>
</gene>
<feature type="domain" description="Rapamycin-insensitive companion of mTOR N-terminal" evidence="2">
    <location>
        <begin position="18"/>
        <end position="317"/>
    </location>
</feature>
<dbReference type="InterPro" id="IPR016024">
    <property type="entry name" value="ARM-type_fold"/>
</dbReference>
<dbReference type="SMART" id="SM01310">
    <property type="entry name" value="RICTOR_V"/>
    <property type="match status" value="1"/>
</dbReference>
<protein>
    <recommendedName>
        <fullName evidence="6">Rapamycin-insensitive companion of mTOR N-terminal domain-containing protein</fullName>
    </recommendedName>
</protein>
<organism evidence="4 5">
    <name type="scientific">Tritrichomonas foetus</name>
    <dbReference type="NCBI Taxonomy" id="1144522"/>
    <lineage>
        <taxon>Eukaryota</taxon>
        <taxon>Metamonada</taxon>
        <taxon>Parabasalia</taxon>
        <taxon>Tritrichomonadida</taxon>
        <taxon>Tritrichomonadidae</taxon>
        <taxon>Tritrichomonas</taxon>
    </lineage>
</organism>
<dbReference type="SMART" id="SM01303">
    <property type="entry name" value="RasGEF_N_2"/>
    <property type="match status" value="1"/>
</dbReference>
<evidence type="ECO:0000313" key="4">
    <source>
        <dbReference type="EMBL" id="OHT16392.1"/>
    </source>
</evidence>
<dbReference type="Pfam" id="PF14664">
    <property type="entry name" value="RICTOR_N"/>
    <property type="match status" value="1"/>
</dbReference>
<accession>A0A1J4KZU8</accession>
<evidence type="ECO:0000259" key="3">
    <source>
        <dbReference type="SMART" id="SM01310"/>
    </source>
</evidence>
<dbReference type="InterPro" id="IPR028268">
    <property type="entry name" value="Pianissimo_fam"/>
</dbReference>
<dbReference type="GeneID" id="94831831"/>
<dbReference type="AlphaFoldDB" id="A0A1J4KZU8"/>
<evidence type="ECO:0000256" key="1">
    <source>
        <dbReference type="ARBA" id="ARBA00008878"/>
    </source>
</evidence>
<dbReference type="GO" id="GO:0031932">
    <property type="term" value="C:TORC2 complex"/>
    <property type="evidence" value="ECO:0007669"/>
    <property type="project" value="InterPro"/>
</dbReference>
<evidence type="ECO:0008006" key="6">
    <source>
        <dbReference type="Google" id="ProtNLM"/>
    </source>
</evidence>
<dbReference type="SMART" id="SM01308">
    <property type="entry name" value="RICTOR_N"/>
    <property type="match status" value="1"/>
</dbReference>
<dbReference type="OrthoDB" id="271111at2759"/>
<proteinExistence type="inferred from homology"/>
<evidence type="ECO:0000313" key="5">
    <source>
        <dbReference type="Proteomes" id="UP000179807"/>
    </source>
</evidence>
<comment type="similarity">
    <text evidence="1">Belongs to the RICTOR family.</text>
</comment>
<dbReference type="GO" id="GO:0038203">
    <property type="term" value="P:TORC2 signaling"/>
    <property type="evidence" value="ECO:0007669"/>
    <property type="project" value="TreeGrafter"/>
</dbReference>
<dbReference type="RefSeq" id="XP_068369528.1">
    <property type="nucleotide sequence ID" value="XM_068497127.1"/>
</dbReference>
<evidence type="ECO:0000259" key="2">
    <source>
        <dbReference type="SMART" id="SM01308"/>
    </source>
</evidence>
<reference evidence="4" key="1">
    <citation type="submission" date="2016-10" db="EMBL/GenBank/DDBJ databases">
        <authorList>
            <person name="Benchimol M."/>
            <person name="Almeida L.G."/>
            <person name="Vasconcelos A.T."/>
            <person name="Perreira-Neves A."/>
            <person name="Rosa I.A."/>
            <person name="Tasca T."/>
            <person name="Bogo M.R."/>
            <person name="de Souza W."/>
        </authorList>
    </citation>
    <scope>NUCLEOTIDE SEQUENCE [LARGE SCALE GENOMIC DNA]</scope>
    <source>
        <strain evidence="4">K</strain>
    </source>
</reference>
<keyword evidence="5" id="KW-1185">Reference proteome</keyword>
<dbReference type="InterPro" id="IPR029452">
    <property type="entry name" value="RICTOR_V"/>
</dbReference>
<comment type="caution">
    <text evidence="4">The sequence shown here is derived from an EMBL/GenBank/DDBJ whole genome shotgun (WGS) entry which is preliminary data.</text>
</comment>
<dbReference type="InterPro" id="IPR028267">
    <property type="entry name" value="Pianissimo_N"/>
</dbReference>
<dbReference type="PANTHER" id="PTHR13298">
    <property type="entry name" value="CYTOSOLIC REGULATOR PIANISSIMO"/>
    <property type="match status" value="1"/>
</dbReference>
<dbReference type="EMBL" id="MLAK01000112">
    <property type="protein sequence ID" value="OHT16392.1"/>
    <property type="molecule type" value="Genomic_DNA"/>
</dbReference>
<dbReference type="Proteomes" id="UP000179807">
    <property type="component" value="Unassembled WGS sequence"/>
</dbReference>
<sequence length="1006" mass="114540">MINSPLELSFKAVAHPKLNPSNQLTALEMIENDAENIPTKTLNLDFIAPYLHQIYTSSDMLIRSSVLHFISFFEVNSEESIIEKYHFDKLVVLSIEQKVPEIPPKVDEERISAFRIVLILIKIRRYLPISIVRSLVSLYYTPKHTMKNLVANYLCEAVLMCDDFPTVSEVPQILVENLVETNNQNIADLLNYIFEKQYIFMKFKHFSNSIVSPISQHFKSSTYIENSYCAIIRLLRTWPGLFSFGIKSGALIDLIRILKHSSNLISLFTQLLFIDGPKNSVVEGYTGFLIYYLIQNGLIEILTELSPKNLQANQLLQKLTLFATHSGKTPTLQVNMSTTEINENEQSSPSLLKISQCLTNSKAPNSISLFVLPEDELQWDWNEIRMMLTVVLAHNDGEAQSQMARTFYNRLIDIFSAPSLPNFSANNYVSISECISAFIELLMPKQWGRQLLIENQQFSSAILIALHAITTQKQINQHHPIWAFVECFCKMMVSSLGISILQELNIINRLDEYGNKFSDIKAAVRLLKMIDFYPESSLATAFFQKFLRSSSIEISTAALDELRNKSKTTPDFDTKCLSSLILPFIHDICNGKLYKGNNQHILNVSLNLLCEMMTDNEDCKLIVANVKGLPEIIQQNSHEMFSLLFSNSETHPYLNVDEEIKYWMEVGIYEYVKTFDKASYMTFEKKFEALPSIICSESHALIPSHLFGQLAKTKSGYEKLLIEIPHLLEICKTNSIKKQRAAFFALGHFGSIGNNATPEIVDVLIQSALNSNSHLLMGTLITVLSIMKPNPAIVNFWNSHGFIIYDYGTHSCVIPIDQTIDNHFGEHESDKIVHKVYPKAPNPTIENIIQLQNPIAQNQAKKEIYEASKSKDFLKPEVAFYANDILSYFSLAPEARMFIFNIFRSVPLMNLPNYQINQKVAAECVARAIETANSNQMMLAVTPFTELPIPNISASDLNKQRPNCLVPEVYISDADFSRIAGFDKTKFYNLDEDQQYIIRKKIMMKT</sequence>